<dbReference type="OrthoDB" id="3562657at2759"/>
<evidence type="ECO:0000313" key="1">
    <source>
        <dbReference type="EMBL" id="KAF1944003.1"/>
    </source>
</evidence>
<protein>
    <submittedName>
        <fullName evidence="1">Uncharacterized protein</fullName>
    </submittedName>
</protein>
<dbReference type="AlphaFoldDB" id="A0A6A5SUV6"/>
<sequence>MATFTSVPRTTSSQFKHYEPTLLKRTKSKAKAKVTGYTTRRDHTEEATCNLGLLHQDTEGDLHAVPQQTLQVQAAGHIADVPEIDSAMCGLFGADHEINMDNLASGDSRYQFGCELLDEGVMDYATRVVATSDSATNGSLDRSSRGFYLIGESDAVEKHSTVAHEGDHVRQRGDLDAAVEYAFSVGDNQSRCHSD</sequence>
<reference evidence="1" key="1">
    <citation type="journal article" date="2020" name="Stud. Mycol.">
        <title>101 Dothideomycetes genomes: a test case for predicting lifestyles and emergence of pathogens.</title>
        <authorList>
            <person name="Haridas S."/>
            <person name="Albert R."/>
            <person name="Binder M."/>
            <person name="Bloem J."/>
            <person name="Labutti K."/>
            <person name="Salamov A."/>
            <person name="Andreopoulos B."/>
            <person name="Baker S."/>
            <person name="Barry K."/>
            <person name="Bills G."/>
            <person name="Bluhm B."/>
            <person name="Cannon C."/>
            <person name="Castanera R."/>
            <person name="Culley D."/>
            <person name="Daum C."/>
            <person name="Ezra D."/>
            <person name="Gonzalez J."/>
            <person name="Henrissat B."/>
            <person name="Kuo A."/>
            <person name="Liang C."/>
            <person name="Lipzen A."/>
            <person name="Lutzoni F."/>
            <person name="Magnuson J."/>
            <person name="Mondo S."/>
            <person name="Nolan M."/>
            <person name="Ohm R."/>
            <person name="Pangilinan J."/>
            <person name="Park H.-J."/>
            <person name="Ramirez L."/>
            <person name="Alfaro M."/>
            <person name="Sun H."/>
            <person name="Tritt A."/>
            <person name="Yoshinaga Y."/>
            <person name="Zwiers L.-H."/>
            <person name="Turgeon B."/>
            <person name="Goodwin S."/>
            <person name="Spatafora J."/>
            <person name="Crous P."/>
            <person name="Grigoriev I."/>
        </authorList>
    </citation>
    <scope>NUCLEOTIDE SEQUENCE</scope>
    <source>
        <strain evidence="1">CBS 161.51</strain>
    </source>
</reference>
<name>A0A6A5SUV6_9PLEO</name>
<dbReference type="EMBL" id="ML976020">
    <property type="protein sequence ID" value="KAF1944003.1"/>
    <property type="molecule type" value="Genomic_DNA"/>
</dbReference>
<dbReference type="Proteomes" id="UP000800038">
    <property type="component" value="Unassembled WGS sequence"/>
</dbReference>
<organism evidence="1 2">
    <name type="scientific">Clathrospora elynae</name>
    <dbReference type="NCBI Taxonomy" id="706981"/>
    <lineage>
        <taxon>Eukaryota</taxon>
        <taxon>Fungi</taxon>
        <taxon>Dikarya</taxon>
        <taxon>Ascomycota</taxon>
        <taxon>Pezizomycotina</taxon>
        <taxon>Dothideomycetes</taxon>
        <taxon>Pleosporomycetidae</taxon>
        <taxon>Pleosporales</taxon>
        <taxon>Diademaceae</taxon>
        <taxon>Clathrospora</taxon>
    </lineage>
</organism>
<proteinExistence type="predicted"/>
<keyword evidence="2" id="KW-1185">Reference proteome</keyword>
<accession>A0A6A5SUV6</accession>
<gene>
    <name evidence="1" type="ORF">EJ02DRAFT_114377</name>
</gene>
<evidence type="ECO:0000313" key="2">
    <source>
        <dbReference type="Proteomes" id="UP000800038"/>
    </source>
</evidence>